<keyword evidence="3" id="KW-0813">Transport</keyword>
<evidence type="ECO:0000313" key="10">
    <source>
        <dbReference type="EMBL" id="BBA96283.1"/>
    </source>
</evidence>
<evidence type="ECO:0000256" key="9">
    <source>
        <dbReference type="SAM" id="Phobius"/>
    </source>
</evidence>
<evidence type="ECO:0000256" key="3">
    <source>
        <dbReference type="ARBA" id="ARBA00022448"/>
    </source>
</evidence>
<evidence type="ECO:0000256" key="7">
    <source>
        <dbReference type="ARBA" id="ARBA00023136"/>
    </source>
</evidence>
<feature type="transmembrane region" description="Helical" evidence="9">
    <location>
        <begin position="167"/>
        <end position="185"/>
    </location>
</feature>
<proteinExistence type="inferred from homology"/>
<comment type="subcellular location">
    <subcellularLocation>
        <location evidence="1">Cell membrane</location>
        <topology evidence="1">Multi-pass membrane protein</topology>
    </subcellularLocation>
</comment>
<feature type="compositionally biased region" description="Gly residues" evidence="8">
    <location>
        <begin position="20"/>
        <end position="32"/>
    </location>
</feature>
<evidence type="ECO:0000313" key="11">
    <source>
        <dbReference type="Proteomes" id="UP000595703"/>
    </source>
</evidence>
<dbReference type="EMBL" id="AP018365">
    <property type="protein sequence ID" value="BBA96283.1"/>
    <property type="molecule type" value="Genomic_DNA"/>
</dbReference>
<dbReference type="PANTHER" id="PTHR30472:SF24">
    <property type="entry name" value="FERRIC ENTEROBACTIN TRANSPORT SYSTEM PERMEASE PROTEIN FEPG"/>
    <property type="match status" value="1"/>
</dbReference>
<gene>
    <name evidence="10" type="ORF">RVR_1511</name>
</gene>
<feature type="transmembrane region" description="Helical" evidence="9">
    <location>
        <begin position="352"/>
        <end position="371"/>
    </location>
</feature>
<dbReference type="GO" id="GO:0005886">
    <property type="term" value="C:plasma membrane"/>
    <property type="evidence" value="ECO:0007669"/>
    <property type="project" value="UniProtKB-SubCell"/>
</dbReference>
<dbReference type="Gene3D" id="1.10.3470.10">
    <property type="entry name" value="ABC transporter involved in vitamin B12 uptake, BtuC"/>
    <property type="match status" value="1"/>
</dbReference>
<evidence type="ECO:0000256" key="1">
    <source>
        <dbReference type="ARBA" id="ARBA00004651"/>
    </source>
</evidence>
<keyword evidence="6 9" id="KW-1133">Transmembrane helix</keyword>
<dbReference type="Proteomes" id="UP000595703">
    <property type="component" value="Chromosome"/>
</dbReference>
<dbReference type="PANTHER" id="PTHR30472">
    <property type="entry name" value="FERRIC ENTEROBACTIN TRANSPORT SYSTEM PERMEASE PROTEIN"/>
    <property type="match status" value="1"/>
</dbReference>
<sequence>MAANTSGGSRTGPPARALGAGAGKPSGGGAARGRGASAEALRTVRAARRRPRARATAVTAVMAVVVFALFCASLSVGSFRIPLLDVLRTLGGGGDAGTRFIVVQVRMPRAVTGVAAGAAFGLSGAIFQSLIRNPLASPDVIGITAGASAAAVVSIVVFSLAGTAVSLTAVAGALLTALLIYLLAWRRGVTGYRLVLVGIGVAAALSSVVSFLLTRADVYTAQQALLWLTGSLNGADWPRAREVLYPLVVLLPAAYLAARTLPALGLGDDSARGLGVRVERGRLALILAGVCLAAVATSAAGPVAFVAFLSGPVARRLLHGRGPALVLSSLTGAALMLGCDFAGQHLLGPTEFPVGVITGVLGAPGLLWLLARANRVGQGG</sequence>
<evidence type="ECO:0000256" key="5">
    <source>
        <dbReference type="ARBA" id="ARBA00022692"/>
    </source>
</evidence>
<keyword evidence="4" id="KW-1003">Cell membrane</keyword>
<dbReference type="AlphaFoldDB" id="A0A7U3VM79"/>
<dbReference type="KEGG" id="arev:RVR_1511"/>
<keyword evidence="5 9" id="KW-0812">Transmembrane</keyword>
<evidence type="ECO:0000256" key="8">
    <source>
        <dbReference type="SAM" id="MobiDB-lite"/>
    </source>
</evidence>
<feature type="transmembrane region" description="Helical" evidence="9">
    <location>
        <begin position="55"/>
        <end position="76"/>
    </location>
</feature>
<evidence type="ECO:0000256" key="6">
    <source>
        <dbReference type="ARBA" id="ARBA00022989"/>
    </source>
</evidence>
<keyword evidence="11" id="KW-1185">Reference proteome</keyword>
<comment type="similarity">
    <text evidence="2">Belongs to the binding-protein-dependent transport system permease family. FecCD subfamily.</text>
</comment>
<keyword evidence="7 9" id="KW-0472">Membrane</keyword>
<feature type="transmembrane region" description="Helical" evidence="9">
    <location>
        <begin position="284"/>
        <end position="310"/>
    </location>
</feature>
<reference evidence="10 11" key="3">
    <citation type="journal article" date="2011" name="Nat. Chem. Biol.">
        <title>Reveromycin A biosynthesis uses RevG and RevJ for stereospecific spiroacetal formation.</title>
        <authorList>
            <person name="Takahashi S."/>
            <person name="Toyoda A."/>
            <person name="Sekiyama Y."/>
            <person name="Takagi H."/>
            <person name="Nogawa T."/>
            <person name="Uramoto M."/>
            <person name="Suzuki R."/>
            <person name="Koshino H."/>
            <person name="Kumano T."/>
            <person name="Panthee S."/>
            <person name="Dairi T."/>
            <person name="Ishikawa J."/>
            <person name="Ikeda H."/>
            <person name="Sakaki Y."/>
            <person name="Osada H."/>
        </authorList>
    </citation>
    <scope>NUCLEOTIDE SEQUENCE [LARGE SCALE GENOMIC DNA]</scope>
    <source>
        <strain evidence="10 11">SN-593</strain>
    </source>
</reference>
<accession>A0A7U3VM79</accession>
<feature type="region of interest" description="Disordered" evidence="8">
    <location>
        <begin position="1"/>
        <end position="36"/>
    </location>
</feature>
<evidence type="ECO:0000256" key="2">
    <source>
        <dbReference type="ARBA" id="ARBA00007935"/>
    </source>
</evidence>
<dbReference type="CDD" id="cd06550">
    <property type="entry name" value="TM_ABC_iron-siderophores_like"/>
    <property type="match status" value="1"/>
</dbReference>
<dbReference type="GO" id="GO:0022857">
    <property type="term" value="F:transmembrane transporter activity"/>
    <property type="evidence" value="ECO:0007669"/>
    <property type="project" value="InterPro"/>
</dbReference>
<reference evidence="10 11" key="1">
    <citation type="journal article" date="2010" name="J. Bacteriol.">
        <title>Biochemical characterization of a novel indole prenyltransferase from Streptomyces sp. SN-593.</title>
        <authorList>
            <person name="Takahashi S."/>
            <person name="Takagi H."/>
            <person name="Toyoda A."/>
            <person name="Uramoto M."/>
            <person name="Nogawa T."/>
            <person name="Ueki M."/>
            <person name="Sakaki Y."/>
            <person name="Osada H."/>
        </authorList>
    </citation>
    <scope>NUCLEOTIDE SEQUENCE [LARGE SCALE GENOMIC DNA]</scope>
    <source>
        <strain evidence="10 11">SN-593</strain>
    </source>
</reference>
<dbReference type="Pfam" id="PF01032">
    <property type="entry name" value="FecCD"/>
    <property type="match status" value="1"/>
</dbReference>
<evidence type="ECO:0000256" key="4">
    <source>
        <dbReference type="ARBA" id="ARBA00022475"/>
    </source>
</evidence>
<dbReference type="InterPro" id="IPR000522">
    <property type="entry name" value="ABC_transptr_permease_BtuC"/>
</dbReference>
<feature type="transmembrane region" description="Helical" evidence="9">
    <location>
        <begin position="243"/>
        <end position="264"/>
    </location>
</feature>
<protein>
    <submittedName>
        <fullName evidence="10">Putative ferrichrome ABC transport system permease</fullName>
    </submittedName>
</protein>
<organism evidence="10 11">
    <name type="scientific">Actinacidiphila reveromycinica</name>
    <dbReference type="NCBI Taxonomy" id="659352"/>
    <lineage>
        <taxon>Bacteria</taxon>
        <taxon>Bacillati</taxon>
        <taxon>Actinomycetota</taxon>
        <taxon>Actinomycetes</taxon>
        <taxon>Kitasatosporales</taxon>
        <taxon>Streptomycetaceae</taxon>
        <taxon>Actinacidiphila</taxon>
    </lineage>
</organism>
<feature type="transmembrane region" description="Helical" evidence="9">
    <location>
        <begin position="140"/>
        <end position="161"/>
    </location>
</feature>
<dbReference type="InterPro" id="IPR037294">
    <property type="entry name" value="ABC_BtuC-like"/>
</dbReference>
<reference evidence="10 11" key="4">
    <citation type="journal article" date="2020" name="Sci. Rep.">
        <title>beta-carboline chemical signals induce reveromycin production through a LuxR family regulator in Streptomyces sp. SN-593.</title>
        <authorList>
            <person name="Panthee S."/>
            <person name="Kito N."/>
            <person name="Hayashi T."/>
            <person name="Shimizu T."/>
            <person name="Ishikawa J."/>
            <person name="Hamamoto H."/>
            <person name="Osada H."/>
            <person name="Takahashi S."/>
        </authorList>
    </citation>
    <scope>NUCLEOTIDE SEQUENCE [LARGE SCALE GENOMIC DNA]</scope>
    <source>
        <strain evidence="10 11">SN-593</strain>
    </source>
</reference>
<feature type="transmembrane region" description="Helical" evidence="9">
    <location>
        <begin position="110"/>
        <end position="128"/>
    </location>
</feature>
<dbReference type="RefSeq" id="WP_202232740.1">
    <property type="nucleotide sequence ID" value="NZ_AP018365.1"/>
</dbReference>
<name>A0A7U3VM79_9ACTN</name>
<dbReference type="SUPFAM" id="SSF81345">
    <property type="entry name" value="ABC transporter involved in vitamin B12 uptake, BtuC"/>
    <property type="match status" value="1"/>
</dbReference>
<feature type="transmembrane region" description="Helical" evidence="9">
    <location>
        <begin position="192"/>
        <end position="213"/>
    </location>
</feature>
<dbReference type="GO" id="GO:0033214">
    <property type="term" value="P:siderophore-iron import into cell"/>
    <property type="evidence" value="ECO:0007669"/>
    <property type="project" value="TreeGrafter"/>
</dbReference>
<reference evidence="10 11" key="2">
    <citation type="journal article" date="2011" name="J. Antibiot.">
        <title>Furaquinocins I and J: novel polyketide isoprenoid hybrid compounds from Streptomyces reveromyceticus SN-593.</title>
        <authorList>
            <person name="Panthee S."/>
            <person name="Takahashi S."/>
            <person name="Takagi H."/>
            <person name="Nogawa T."/>
            <person name="Oowada E."/>
            <person name="Uramoto M."/>
            <person name="Osada H."/>
        </authorList>
    </citation>
    <scope>NUCLEOTIDE SEQUENCE [LARGE SCALE GENOMIC DNA]</scope>
    <source>
        <strain evidence="10 11">SN-593</strain>
    </source>
</reference>